<gene>
    <name evidence="2" type="ORF">BRLA_c007740</name>
</gene>
<dbReference type="EMBL" id="CP007806">
    <property type="protein sequence ID" value="AIG25117.1"/>
    <property type="molecule type" value="Genomic_DNA"/>
</dbReference>
<evidence type="ECO:0000313" key="3">
    <source>
        <dbReference type="Proteomes" id="UP000005850"/>
    </source>
</evidence>
<dbReference type="eggNOG" id="COG3382">
    <property type="taxonomic scope" value="Bacteria"/>
</dbReference>
<dbReference type="SMART" id="SM00873">
    <property type="entry name" value="B3_4"/>
    <property type="match status" value="1"/>
</dbReference>
<reference evidence="2 3" key="1">
    <citation type="journal article" date="2011" name="J. Bacteriol.">
        <title>Genome sequence of Brevibacillus laterosporus LMG 15441, a pathogen of invertebrates.</title>
        <authorList>
            <person name="Djukic M."/>
            <person name="Poehlein A."/>
            <person name="Thurmer A."/>
            <person name="Daniel R."/>
        </authorList>
    </citation>
    <scope>NUCLEOTIDE SEQUENCE [LARGE SCALE GENOMIC DNA]</scope>
    <source>
        <strain evidence="2 3">LMG 15441</strain>
    </source>
</reference>
<dbReference type="Pfam" id="PF03483">
    <property type="entry name" value="B3_4"/>
    <property type="match status" value="1"/>
</dbReference>
<keyword evidence="3" id="KW-1185">Reference proteome</keyword>
<dbReference type="STRING" id="1042163.BRLA_c007740"/>
<dbReference type="InterPro" id="IPR005146">
    <property type="entry name" value="B3/B4_tRNA-bd"/>
</dbReference>
<name>A0A075QXM6_BRELA</name>
<dbReference type="RefSeq" id="WP_003335387.1">
    <property type="nucleotide sequence ID" value="NZ_CP007806.1"/>
</dbReference>
<organism evidence="2 3">
    <name type="scientific">Brevibacillus laterosporus LMG 15441</name>
    <dbReference type="NCBI Taxonomy" id="1042163"/>
    <lineage>
        <taxon>Bacteria</taxon>
        <taxon>Bacillati</taxon>
        <taxon>Bacillota</taxon>
        <taxon>Bacilli</taxon>
        <taxon>Bacillales</taxon>
        <taxon>Paenibacillaceae</taxon>
        <taxon>Brevibacillus</taxon>
    </lineage>
</organism>
<proteinExistence type="predicted"/>
<dbReference type="SUPFAM" id="SSF56037">
    <property type="entry name" value="PheT/TilS domain"/>
    <property type="match status" value="1"/>
</dbReference>
<dbReference type="KEGG" id="blr:BRLA_c007740"/>
<dbReference type="PANTHER" id="PTHR39209:SF2">
    <property type="entry name" value="CYTOPLASMIC PROTEIN"/>
    <property type="match status" value="1"/>
</dbReference>
<dbReference type="HOGENOM" id="CLU_076869_2_1_9"/>
<evidence type="ECO:0000259" key="1">
    <source>
        <dbReference type="SMART" id="SM00873"/>
    </source>
</evidence>
<sequence length="224" mass="24967">MYINIDSNLLEKLPGFSLGMIHYSGMSLSSSPKMLMGRMNYFIESLRIEHSLESMKNIPNLSYWRAGFKALGIDPSRYRPSSEALLRRILQGNPFHWVNSAVDVNNFLSITHFLPFGLYDVHKLQLPIRCQLGTENDVYAALNGRDVTMNGKIILADENGAFGSPIVDSLRTSVTTDSTELIQIIFIPPNISPNEQEKIIGSSARMMIEINGGDIVESAIISTK</sequence>
<dbReference type="AlphaFoldDB" id="A0A075QXM6"/>
<dbReference type="Proteomes" id="UP000005850">
    <property type="component" value="Chromosome"/>
</dbReference>
<dbReference type="Gene3D" id="3.50.40.10">
    <property type="entry name" value="Phenylalanyl-trna Synthetase, Chain B, domain 3"/>
    <property type="match status" value="1"/>
</dbReference>
<feature type="domain" description="B3/B4 tRNA-binding" evidence="1">
    <location>
        <begin position="62"/>
        <end position="212"/>
    </location>
</feature>
<dbReference type="PANTHER" id="PTHR39209">
    <property type="match status" value="1"/>
</dbReference>
<accession>A0A075QXM6</accession>
<dbReference type="GO" id="GO:0004826">
    <property type="term" value="F:phenylalanine-tRNA ligase activity"/>
    <property type="evidence" value="ECO:0007669"/>
    <property type="project" value="InterPro"/>
</dbReference>
<dbReference type="GO" id="GO:0003723">
    <property type="term" value="F:RNA binding"/>
    <property type="evidence" value="ECO:0007669"/>
    <property type="project" value="InterPro"/>
</dbReference>
<evidence type="ECO:0000313" key="2">
    <source>
        <dbReference type="EMBL" id="AIG25117.1"/>
    </source>
</evidence>
<protein>
    <submittedName>
        <fullName evidence="2">B3/4 domain protein</fullName>
    </submittedName>
</protein>
<dbReference type="InterPro" id="IPR020825">
    <property type="entry name" value="Phe-tRNA_synthase-like_B3/B4"/>
</dbReference>